<sequence>MSQQLSLNGATRVHYIVGDPIAQVKSPGDVTHAFAAHGLNAMVMPAHVAPAALARWLEGVSLAQNVDGVIVTVPHKFACFALCASASERARFLGAVNTMRRNPDGTWHGDMFDGLGYVAALRDRDYDPAGRKALLVGAGGAGSAIAHALVMAGVASLAIHDGDTARRDALVARLAGLEKCPVVAGTDDPAGFDLVINASPAGMKEGDPYPVDVARLDPRTFVGCVITAPAVSPLIAAARAKGCRTATGADMFARVRDLMVDFLVEQ</sequence>
<accession>A0ABU8VK42</accession>
<evidence type="ECO:0000259" key="4">
    <source>
        <dbReference type="Pfam" id="PF08501"/>
    </source>
</evidence>
<dbReference type="Proteomes" id="UP001365846">
    <property type="component" value="Unassembled WGS sequence"/>
</dbReference>
<keyword evidence="3" id="KW-0057">Aromatic amino acid biosynthesis</keyword>
<evidence type="ECO:0000256" key="3">
    <source>
        <dbReference type="ARBA" id="ARBA00023141"/>
    </source>
</evidence>
<name>A0ABU8VK42_9BURK</name>
<evidence type="ECO:0000313" key="5">
    <source>
        <dbReference type="EMBL" id="MEJ8814038.1"/>
    </source>
</evidence>
<feature type="domain" description="Shikimate dehydrogenase substrate binding N-terminal" evidence="4">
    <location>
        <begin position="16"/>
        <end position="98"/>
    </location>
</feature>
<comment type="caution">
    <text evidence="5">The sequence shown here is derived from an EMBL/GenBank/DDBJ whole genome shotgun (WGS) entry which is preliminary data.</text>
</comment>
<dbReference type="EMBL" id="JBBKZU010000011">
    <property type="protein sequence ID" value="MEJ8814038.1"/>
    <property type="molecule type" value="Genomic_DNA"/>
</dbReference>
<dbReference type="SUPFAM" id="SSF53223">
    <property type="entry name" value="Aminoacid dehydrogenase-like, N-terminal domain"/>
    <property type="match status" value="1"/>
</dbReference>
<dbReference type="PANTHER" id="PTHR21089">
    <property type="entry name" value="SHIKIMATE DEHYDROGENASE"/>
    <property type="match status" value="1"/>
</dbReference>
<dbReference type="InterPro" id="IPR013708">
    <property type="entry name" value="Shikimate_DH-bd_N"/>
</dbReference>
<organism evidence="5 6">
    <name type="scientific">Variovorax ureilyticus</name>
    <dbReference type="NCBI Taxonomy" id="1836198"/>
    <lineage>
        <taxon>Bacteria</taxon>
        <taxon>Pseudomonadati</taxon>
        <taxon>Pseudomonadota</taxon>
        <taxon>Betaproteobacteria</taxon>
        <taxon>Burkholderiales</taxon>
        <taxon>Comamonadaceae</taxon>
        <taxon>Variovorax</taxon>
    </lineage>
</organism>
<evidence type="ECO:0000256" key="2">
    <source>
        <dbReference type="ARBA" id="ARBA00023002"/>
    </source>
</evidence>
<dbReference type="InterPro" id="IPR022893">
    <property type="entry name" value="Shikimate_DH_fam"/>
</dbReference>
<evidence type="ECO:0000313" key="6">
    <source>
        <dbReference type="Proteomes" id="UP001365846"/>
    </source>
</evidence>
<proteinExistence type="predicted"/>
<protein>
    <submittedName>
        <fullName evidence="5">Shikimate dehydrogenase</fullName>
    </submittedName>
</protein>
<dbReference type="Gene3D" id="3.40.50.10860">
    <property type="entry name" value="Leucine Dehydrogenase, chain A, domain 1"/>
    <property type="match status" value="1"/>
</dbReference>
<dbReference type="RefSeq" id="WP_340359269.1">
    <property type="nucleotide sequence ID" value="NZ_JBBKZU010000011.1"/>
</dbReference>
<keyword evidence="2" id="KW-0560">Oxidoreductase</keyword>
<dbReference type="SUPFAM" id="SSF51735">
    <property type="entry name" value="NAD(P)-binding Rossmann-fold domains"/>
    <property type="match status" value="1"/>
</dbReference>
<dbReference type="Gene3D" id="3.40.50.720">
    <property type="entry name" value="NAD(P)-binding Rossmann-like Domain"/>
    <property type="match status" value="1"/>
</dbReference>
<keyword evidence="3" id="KW-0028">Amino-acid biosynthesis</keyword>
<keyword evidence="6" id="KW-1185">Reference proteome</keyword>
<dbReference type="InterPro" id="IPR046346">
    <property type="entry name" value="Aminoacid_DH-like_N_sf"/>
</dbReference>
<dbReference type="Pfam" id="PF08501">
    <property type="entry name" value="Shikimate_dh_N"/>
    <property type="match status" value="1"/>
</dbReference>
<dbReference type="InterPro" id="IPR036291">
    <property type="entry name" value="NAD(P)-bd_dom_sf"/>
</dbReference>
<comment type="pathway">
    <text evidence="1">Metabolic intermediate biosynthesis; chorismate biosynthesis; chorismate from D-erythrose 4-phosphate and phosphoenolpyruvate: step 4/7.</text>
</comment>
<reference evidence="5 6" key="1">
    <citation type="submission" date="2024-03" db="EMBL/GenBank/DDBJ databases">
        <title>Novel species of the genus Variovorax.</title>
        <authorList>
            <person name="Liu Q."/>
            <person name="Xin Y.-H."/>
        </authorList>
    </citation>
    <scope>NUCLEOTIDE SEQUENCE [LARGE SCALE GENOMIC DNA]</scope>
    <source>
        <strain evidence="5 6">KACC 18899</strain>
    </source>
</reference>
<dbReference type="PANTHER" id="PTHR21089:SF1">
    <property type="entry name" value="BIFUNCTIONAL 3-DEHYDROQUINATE DEHYDRATASE_SHIKIMATE DEHYDROGENASE, CHLOROPLASTIC"/>
    <property type="match status" value="1"/>
</dbReference>
<gene>
    <name evidence="5" type="ORF">WKW77_23340</name>
</gene>
<evidence type="ECO:0000256" key="1">
    <source>
        <dbReference type="ARBA" id="ARBA00004871"/>
    </source>
</evidence>